<evidence type="ECO:0000313" key="1">
    <source>
        <dbReference type="EMBL" id="BDG05983.1"/>
    </source>
</evidence>
<accession>A0ABM7X2H6</accession>
<organism evidence="1 2">
    <name type="scientific">Anaeromyxobacter oryzae</name>
    <dbReference type="NCBI Taxonomy" id="2918170"/>
    <lineage>
        <taxon>Bacteria</taxon>
        <taxon>Pseudomonadati</taxon>
        <taxon>Myxococcota</taxon>
        <taxon>Myxococcia</taxon>
        <taxon>Myxococcales</taxon>
        <taxon>Cystobacterineae</taxon>
        <taxon>Anaeromyxobacteraceae</taxon>
        <taxon>Anaeromyxobacter</taxon>
    </lineage>
</organism>
<keyword evidence="2" id="KW-1185">Reference proteome</keyword>
<name>A0ABM7X2H6_9BACT</name>
<proteinExistence type="predicted"/>
<reference evidence="2" key="1">
    <citation type="journal article" date="2022" name="Int. J. Syst. Evol. Microbiol.">
        <title>Anaeromyxobacter oryzae sp. nov., Anaeromyxobacter diazotrophicus sp. nov. and Anaeromyxobacter paludicola sp. nov., isolated from paddy soils.</title>
        <authorList>
            <person name="Itoh H."/>
            <person name="Xu Z."/>
            <person name="Mise K."/>
            <person name="Masuda Y."/>
            <person name="Ushijima N."/>
            <person name="Hayakawa C."/>
            <person name="Shiratori Y."/>
            <person name="Senoo K."/>
        </authorList>
    </citation>
    <scope>NUCLEOTIDE SEQUENCE [LARGE SCALE GENOMIC DNA]</scope>
    <source>
        <strain evidence="2">Red232</strain>
    </source>
</reference>
<evidence type="ECO:0000313" key="2">
    <source>
        <dbReference type="Proteomes" id="UP001162891"/>
    </source>
</evidence>
<dbReference type="RefSeq" id="WP_248355210.1">
    <property type="nucleotide sequence ID" value="NZ_AP025591.1"/>
</dbReference>
<dbReference type="Gene3D" id="3.10.620.30">
    <property type="match status" value="1"/>
</dbReference>
<protein>
    <recommendedName>
        <fullName evidence="3">Transglutaminase-like domain-containing protein</fullName>
    </recommendedName>
</protein>
<sequence>MSPSASPAAAWTRAERAVLRRLSTPARIQAYLDGLQYRAEDRAACPRKVLVEGRAHCYDGAIFAAAALAELGHPPLLLDMWAVRDDDHVLAVYRVDGYFGAIAKSNFVGLRFREPVYRTLRELVLSYFELYFNAAGEKTLRAFSGLLDLRRFDRLGWRFDDAPLPFISDRLDALPHRKILTRAMERRLQPVDPRSMEAGMLGTLREGLYAGGAKPRRAAR</sequence>
<dbReference type="Proteomes" id="UP001162891">
    <property type="component" value="Chromosome"/>
</dbReference>
<gene>
    <name evidence="1" type="ORF">AMOR_49790</name>
</gene>
<dbReference type="EMBL" id="AP025591">
    <property type="protein sequence ID" value="BDG05983.1"/>
    <property type="molecule type" value="Genomic_DNA"/>
</dbReference>
<evidence type="ECO:0008006" key="3">
    <source>
        <dbReference type="Google" id="ProtNLM"/>
    </source>
</evidence>